<sequence>MLGLMACFVFEDVRHTASSWAECDLVVAVAAASMGLGVITRKQVCVGATGAPAHQANAGAAGEGHANVIAIDHGDVVEVLVAAAAYGELGQRHRRLPGERAGECAGAVAGRAPPAVAVEGAPRAAPHPAGARAGRHAEGPCSAGVELRAPADWGGRRPHGESAVVSYREGGRVGTGCSKGSEEQEEDRGRRSH</sequence>
<gene>
    <name evidence="2" type="ORF">URODEC1_LOCUS11348</name>
</gene>
<name>A0ABC8W9N3_9POAL</name>
<dbReference type="Proteomes" id="UP001497457">
    <property type="component" value="Chromosome 12b"/>
</dbReference>
<evidence type="ECO:0000256" key="1">
    <source>
        <dbReference type="SAM" id="MobiDB-lite"/>
    </source>
</evidence>
<organism evidence="2 3">
    <name type="scientific">Urochloa decumbens</name>
    <dbReference type="NCBI Taxonomy" id="240449"/>
    <lineage>
        <taxon>Eukaryota</taxon>
        <taxon>Viridiplantae</taxon>
        <taxon>Streptophyta</taxon>
        <taxon>Embryophyta</taxon>
        <taxon>Tracheophyta</taxon>
        <taxon>Spermatophyta</taxon>
        <taxon>Magnoliopsida</taxon>
        <taxon>Liliopsida</taxon>
        <taxon>Poales</taxon>
        <taxon>Poaceae</taxon>
        <taxon>PACMAD clade</taxon>
        <taxon>Panicoideae</taxon>
        <taxon>Panicodae</taxon>
        <taxon>Paniceae</taxon>
        <taxon>Melinidinae</taxon>
        <taxon>Urochloa</taxon>
    </lineage>
</organism>
<evidence type="ECO:0000313" key="2">
    <source>
        <dbReference type="EMBL" id="CAL4904846.1"/>
    </source>
</evidence>
<dbReference type="AlphaFoldDB" id="A0ABC8W9N3"/>
<dbReference type="EMBL" id="OZ075122">
    <property type="protein sequence ID" value="CAL4904846.1"/>
    <property type="molecule type" value="Genomic_DNA"/>
</dbReference>
<evidence type="ECO:0000313" key="3">
    <source>
        <dbReference type="Proteomes" id="UP001497457"/>
    </source>
</evidence>
<accession>A0ABC8W9N3</accession>
<reference evidence="2" key="1">
    <citation type="submission" date="2024-10" db="EMBL/GenBank/DDBJ databases">
        <authorList>
            <person name="Ryan C."/>
        </authorList>
    </citation>
    <scope>NUCLEOTIDE SEQUENCE [LARGE SCALE GENOMIC DNA]</scope>
</reference>
<keyword evidence="3" id="KW-1185">Reference proteome</keyword>
<protein>
    <submittedName>
        <fullName evidence="2">Uncharacterized protein</fullName>
    </submittedName>
</protein>
<feature type="region of interest" description="Disordered" evidence="1">
    <location>
        <begin position="121"/>
        <end position="193"/>
    </location>
</feature>
<proteinExistence type="predicted"/>
<feature type="compositionally biased region" description="Low complexity" evidence="1">
    <location>
        <begin position="121"/>
        <end position="132"/>
    </location>
</feature>